<dbReference type="AlphaFoldDB" id="X0STZ8"/>
<accession>X0STZ8</accession>
<comment type="caution">
    <text evidence="2">The sequence shown here is derived from an EMBL/GenBank/DDBJ whole genome shotgun (WGS) entry which is preliminary data.</text>
</comment>
<dbReference type="Pfam" id="PF13568">
    <property type="entry name" value="OMP_b-brl_2"/>
    <property type="match status" value="1"/>
</dbReference>
<dbReference type="EMBL" id="BARS01007524">
    <property type="protein sequence ID" value="GAF67290.1"/>
    <property type="molecule type" value="Genomic_DNA"/>
</dbReference>
<proteinExistence type="predicted"/>
<organism evidence="2">
    <name type="scientific">marine sediment metagenome</name>
    <dbReference type="NCBI Taxonomy" id="412755"/>
    <lineage>
        <taxon>unclassified sequences</taxon>
        <taxon>metagenomes</taxon>
        <taxon>ecological metagenomes</taxon>
    </lineage>
</organism>
<evidence type="ECO:0000259" key="1">
    <source>
        <dbReference type="Pfam" id="PF13568"/>
    </source>
</evidence>
<reference evidence="2" key="1">
    <citation type="journal article" date="2014" name="Front. Microbiol.">
        <title>High frequency of phylogenetically diverse reductive dehalogenase-homologous genes in deep subseafloor sedimentary metagenomes.</title>
        <authorList>
            <person name="Kawai M."/>
            <person name="Futagami T."/>
            <person name="Toyoda A."/>
            <person name="Takaki Y."/>
            <person name="Nishi S."/>
            <person name="Hori S."/>
            <person name="Arai W."/>
            <person name="Tsubouchi T."/>
            <person name="Morono Y."/>
            <person name="Uchiyama I."/>
            <person name="Ito T."/>
            <person name="Fujiyama A."/>
            <person name="Inagaki F."/>
            <person name="Takami H."/>
        </authorList>
    </citation>
    <scope>NUCLEOTIDE SEQUENCE</scope>
    <source>
        <strain evidence="2">Expedition CK06-06</strain>
    </source>
</reference>
<feature type="domain" description="Outer membrane protein beta-barrel" evidence="1">
    <location>
        <begin position="3"/>
        <end position="96"/>
    </location>
</feature>
<protein>
    <recommendedName>
        <fullName evidence="1">Outer membrane protein beta-barrel domain-containing protein</fullName>
    </recommendedName>
</protein>
<gene>
    <name evidence="2" type="ORF">S01H1_14459</name>
</gene>
<name>X0STZ8_9ZZZZ</name>
<dbReference type="InterPro" id="IPR025665">
    <property type="entry name" value="Beta-barrel_OMP_2"/>
</dbReference>
<feature type="non-terminal residue" evidence="2">
    <location>
        <position position="1"/>
    </location>
</feature>
<evidence type="ECO:0000313" key="2">
    <source>
        <dbReference type="EMBL" id="GAF67290.1"/>
    </source>
</evidence>
<sequence>TITYSVNYVEIPVLVKLSIASQGSVVPSLFVGPYVAIKLSSKAKIEFGGGSEEEEWGEDIKTTDFGVVVGGGVDFALGSSKITVDARYTLGLTTMFDDDDVKNGVISFMVGGSF</sequence>